<evidence type="ECO:0000259" key="2">
    <source>
        <dbReference type="Pfam" id="PF22936"/>
    </source>
</evidence>
<dbReference type="Proteomes" id="UP001064489">
    <property type="component" value="Chromosome 8"/>
</dbReference>
<protein>
    <recommendedName>
        <fullName evidence="2">Retrovirus-related Pol polyprotein from transposon TNT 1-94-like beta-barrel domain-containing protein</fullName>
    </recommendedName>
</protein>
<comment type="caution">
    <text evidence="3">The sequence shown here is derived from an EMBL/GenBank/DDBJ whole genome shotgun (WGS) entry which is preliminary data.</text>
</comment>
<dbReference type="Pfam" id="PF22936">
    <property type="entry name" value="Pol_BBD"/>
    <property type="match status" value="1"/>
</dbReference>
<evidence type="ECO:0000313" key="3">
    <source>
        <dbReference type="EMBL" id="KAI9173690.1"/>
    </source>
</evidence>
<dbReference type="EMBL" id="JAJSOW010000103">
    <property type="protein sequence ID" value="KAI9173690.1"/>
    <property type="molecule type" value="Genomic_DNA"/>
</dbReference>
<reference evidence="3" key="2">
    <citation type="submission" date="2023-02" db="EMBL/GenBank/DDBJ databases">
        <authorList>
            <person name="Swenson N.G."/>
            <person name="Wegrzyn J.L."/>
            <person name="Mcevoy S.L."/>
        </authorList>
    </citation>
    <scope>NUCLEOTIDE SEQUENCE</scope>
    <source>
        <strain evidence="3">91603</strain>
        <tissue evidence="3">Leaf</tissue>
    </source>
</reference>
<dbReference type="AlphaFoldDB" id="A0AAD5NPN8"/>
<keyword evidence="4" id="KW-1185">Reference proteome</keyword>
<dbReference type="InterPro" id="IPR054722">
    <property type="entry name" value="PolX-like_BBD"/>
</dbReference>
<feature type="region of interest" description="Disordered" evidence="1">
    <location>
        <begin position="65"/>
        <end position="130"/>
    </location>
</feature>
<accession>A0AAD5NPN8</accession>
<evidence type="ECO:0000313" key="4">
    <source>
        <dbReference type="Proteomes" id="UP001064489"/>
    </source>
</evidence>
<evidence type="ECO:0000256" key="1">
    <source>
        <dbReference type="SAM" id="MobiDB-lite"/>
    </source>
</evidence>
<proteinExistence type="predicted"/>
<sequence length="130" mass="14632">MMDVMGKGSVKLLLNGVNHVVAEVYYIPELRNNLLSIGQLQERGLAILIKEGMCKIFHPEKVVDLEWGDGDGENEEGVSENGNGENTDEEVGETRDEGVREEEDGSSESEERVRELRQSRERQPLTWMGD</sequence>
<name>A0AAD5NPN8_ACENE</name>
<reference evidence="3" key="1">
    <citation type="journal article" date="2022" name="Plant J.">
        <title>Strategies of tolerance reflected in two North American maple genomes.</title>
        <authorList>
            <person name="McEvoy S.L."/>
            <person name="Sezen U.U."/>
            <person name="Trouern-Trend A."/>
            <person name="McMahon S.M."/>
            <person name="Schaberg P.G."/>
            <person name="Yang J."/>
            <person name="Wegrzyn J.L."/>
            <person name="Swenson N.G."/>
        </authorList>
    </citation>
    <scope>NUCLEOTIDE SEQUENCE</scope>
    <source>
        <strain evidence="3">91603</strain>
    </source>
</reference>
<feature type="domain" description="Retrovirus-related Pol polyprotein from transposon TNT 1-94-like beta-barrel" evidence="2">
    <location>
        <begin position="2"/>
        <end position="44"/>
    </location>
</feature>
<feature type="compositionally biased region" description="Acidic residues" evidence="1">
    <location>
        <begin position="66"/>
        <end position="78"/>
    </location>
</feature>
<gene>
    <name evidence="3" type="ORF">LWI28_004936</name>
</gene>
<feature type="compositionally biased region" description="Basic and acidic residues" evidence="1">
    <location>
        <begin position="109"/>
        <end position="123"/>
    </location>
</feature>
<feature type="compositionally biased region" description="Acidic residues" evidence="1">
    <location>
        <begin position="99"/>
        <end position="108"/>
    </location>
</feature>
<organism evidence="3 4">
    <name type="scientific">Acer negundo</name>
    <name type="common">Box elder</name>
    <dbReference type="NCBI Taxonomy" id="4023"/>
    <lineage>
        <taxon>Eukaryota</taxon>
        <taxon>Viridiplantae</taxon>
        <taxon>Streptophyta</taxon>
        <taxon>Embryophyta</taxon>
        <taxon>Tracheophyta</taxon>
        <taxon>Spermatophyta</taxon>
        <taxon>Magnoliopsida</taxon>
        <taxon>eudicotyledons</taxon>
        <taxon>Gunneridae</taxon>
        <taxon>Pentapetalae</taxon>
        <taxon>rosids</taxon>
        <taxon>malvids</taxon>
        <taxon>Sapindales</taxon>
        <taxon>Sapindaceae</taxon>
        <taxon>Hippocastanoideae</taxon>
        <taxon>Acereae</taxon>
        <taxon>Acer</taxon>
    </lineage>
</organism>